<keyword evidence="8 13" id="KW-0479">Metal-binding</keyword>
<dbReference type="HAMAP" id="MF_01026">
    <property type="entry name" value="LeuC_type1"/>
    <property type="match status" value="1"/>
</dbReference>
<dbReference type="SUPFAM" id="SSF53732">
    <property type="entry name" value="Aconitase iron-sulfur domain"/>
    <property type="match status" value="1"/>
</dbReference>
<evidence type="ECO:0000256" key="4">
    <source>
        <dbReference type="ARBA" id="ARBA00011271"/>
    </source>
</evidence>
<dbReference type="PANTHER" id="PTHR43822:SF9">
    <property type="entry name" value="3-ISOPROPYLMALATE DEHYDRATASE"/>
    <property type="match status" value="1"/>
</dbReference>
<feature type="binding site" evidence="13">
    <location>
        <position position="414"/>
    </location>
    <ligand>
        <name>[4Fe-4S] cluster</name>
        <dbReference type="ChEBI" id="CHEBI:49883"/>
    </ligand>
</feature>
<keyword evidence="7 13" id="KW-0028">Amino-acid biosynthesis</keyword>
<dbReference type="EC" id="4.2.1.33" evidence="13"/>
<evidence type="ECO:0000256" key="8">
    <source>
        <dbReference type="ARBA" id="ARBA00022723"/>
    </source>
</evidence>
<dbReference type="PROSITE" id="PS00450">
    <property type="entry name" value="ACONITASE_1"/>
    <property type="match status" value="1"/>
</dbReference>
<comment type="catalytic activity">
    <reaction evidence="1 13">
        <text>(2R,3S)-3-isopropylmalate = (2S)-2-isopropylmalate</text>
        <dbReference type="Rhea" id="RHEA:32287"/>
        <dbReference type="ChEBI" id="CHEBI:1178"/>
        <dbReference type="ChEBI" id="CHEBI:35121"/>
        <dbReference type="EC" id="4.2.1.33"/>
    </reaction>
</comment>
<dbReference type="Pfam" id="PF00330">
    <property type="entry name" value="Aconitase"/>
    <property type="match status" value="1"/>
</dbReference>
<dbReference type="GO" id="GO:0047508">
    <property type="term" value="F:(R)-2-methylmalate dehydratase activity"/>
    <property type="evidence" value="ECO:0007669"/>
    <property type="project" value="UniProtKB-EC"/>
</dbReference>
<dbReference type="EMBL" id="JAVDXT010000001">
    <property type="protein sequence ID" value="MDR7375613.1"/>
    <property type="molecule type" value="Genomic_DNA"/>
</dbReference>
<keyword evidence="12 13" id="KW-0100">Branched-chain amino acid biosynthesis</keyword>
<dbReference type="NCBIfam" id="NF004016">
    <property type="entry name" value="PRK05478.1"/>
    <property type="match status" value="1"/>
</dbReference>
<evidence type="ECO:0000256" key="10">
    <source>
        <dbReference type="ARBA" id="ARBA00023014"/>
    </source>
</evidence>
<dbReference type="Proteomes" id="UP001180487">
    <property type="component" value="Unassembled WGS sequence"/>
</dbReference>
<proteinExistence type="inferred from homology"/>
<evidence type="ECO:0000313" key="16">
    <source>
        <dbReference type="Proteomes" id="UP001180487"/>
    </source>
</evidence>
<evidence type="ECO:0000256" key="7">
    <source>
        <dbReference type="ARBA" id="ARBA00022605"/>
    </source>
</evidence>
<comment type="caution">
    <text evidence="15">The sequence shown here is derived from an EMBL/GenBank/DDBJ whole genome shotgun (WGS) entry which is preliminary data.</text>
</comment>
<dbReference type="PROSITE" id="PS01244">
    <property type="entry name" value="ACONITASE_2"/>
    <property type="match status" value="1"/>
</dbReference>
<evidence type="ECO:0000256" key="11">
    <source>
        <dbReference type="ARBA" id="ARBA00023239"/>
    </source>
</evidence>
<organism evidence="15 16">
    <name type="scientific">Rhodoferax ferrireducens</name>
    <dbReference type="NCBI Taxonomy" id="192843"/>
    <lineage>
        <taxon>Bacteria</taxon>
        <taxon>Pseudomonadati</taxon>
        <taxon>Pseudomonadota</taxon>
        <taxon>Betaproteobacteria</taxon>
        <taxon>Burkholderiales</taxon>
        <taxon>Comamonadaceae</taxon>
        <taxon>Rhodoferax</taxon>
    </lineage>
</organism>
<evidence type="ECO:0000256" key="1">
    <source>
        <dbReference type="ARBA" id="ARBA00000491"/>
    </source>
</evidence>
<dbReference type="CDD" id="cd01583">
    <property type="entry name" value="IPMI"/>
    <property type="match status" value="1"/>
</dbReference>
<comment type="cofactor">
    <cofactor evidence="13">
        <name>[4Fe-4S] cluster</name>
        <dbReference type="ChEBI" id="CHEBI:49883"/>
    </cofactor>
    <text evidence="13">Binds 1 [4Fe-4S] cluster per subunit.</text>
</comment>
<feature type="binding site" evidence="13">
    <location>
        <position position="417"/>
    </location>
    <ligand>
        <name>[4Fe-4S] cluster</name>
        <dbReference type="ChEBI" id="CHEBI:49883"/>
    </ligand>
</feature>
<reference evidence="15 16" key="1">
    <citation type="submission" date="2023-07" db="EMBL/GenBank/DDBJ databases">
        <title>Sorghum-associated microbial communities from plants grown in Nebraska, USA.</title>
        <authorList>
            <person name="Schachtman D."/>
        </authorList>
    </citation>
    <scope>NUCLEOTIDE SEQUENCE [LARGE SCALE GENOMIC DNA]</scope>
    <source>
        <strain evidence="15 16">BE313</strain>
    </source>
</reference>
<accession>A0ABU2C2R8</accession>
<dbReference type="PANTHER" id="PTHR43822">
    <property type="entry name" value="HOMOACONITASE, MITOCHONDRIAL-RELATED"/>
    <property type="match status" value="1"/>
</dbReference>
<dbReference type="InterPro" id="IPR018136">
    <property type="entry name" value="Aconitase_4Fe-4S_BS"/>
</dbReference>
<evidence type="ECO:0000256" key="12">
    <source>
        <dbReference type="ARBA" id="ARBA00023304"/>
    </source>
</evidence>
<comment type="function">
    <text evidence="2 13">Catalyzes the isomerization between 2-isopropylmalate and 3-isopropylmalate, via the formation of 2-isopropylmaleate.</text>
</comment>
<dbReference type="InterPro" id="IPR050067">
    <property type="entry name" value="IPM_dehydratase_rel_enz"/>
</dbReference>
<dbReference type="Gene3D" id="3.30.499.10">
    <property type="entry name" value="Aconitase, domain 3"/>
    <property type="match status" value="2"/>
</dbReference>
<keyword evidence="6 13" id="KW-0004">4Fe-4S</keyword>
<evidence type="ECO:0000256" key="2">
    <source>
        <dbReference type="ARBA" id="ARBA00002695"/>
    </source>
</evidence>
<keyword evidence="5 13" id="KW-0432">Leucine biosynthesis</keyword>
<keyword evidence="16" id="KW-1185">Reference proteome</keyword>
<comment type="pathway">
    <text evidence="3 13">Amino-acid biosynthesis; L-leucine biosynthesis; L-leucine from 3-methyl-2-oxobutanoate: step 2/4.</text>
</comment>
<dbReference type="RefSeq" id="WP_116605903.1">
    <property type="nucleotide sequence ID" value="NZ_JAVDXT010000001.1"/>
</dbReference>
<evidence type="ECO:0000256" key="6">
    <source>
        <dbReference type="ARBA" id="ARBA00022485"/>
    </source>
</evidence>
<dbReference type="InterPro" id="IPR033941">
    <property type="entry name" value="IPMI_cat"/>
</dbReference>
<evidence type="ECO:0000256" key="13">
    <source>
        <dbReference type="HAMAP-Rule" id="MF_01026"/>
    </source>
</evidence>
<keyword evidence="11 13" id="KW-0456">Lyase</keyword>
<evidence type="ECO:0000256" key="9">
    <source>
        <dbReference type="ARBA" id="ARBA00023004"/>
    </source>
</evidence>
<protein>
    <recommendedName>
        <fullName evidence="13">3-isopropylmalate dehydratase large subunit</fullName>
        <ecNumber evidence="13">4.2.1.33</ecNumber>
    </recommendedName>
    <alternativeName>
        <fullName evidence="13">Alpha-IPM isomerase</fullName>
        <shortName evidence="13">IPMI</shortName>
    </alternativeName>
    <alternativeName>
        <fullName evidence="13">Isopropylmalate isomerase</fullName>
    </alternativeName>
</protein>
<comment type="similarity">
    <text evidence="13">Belongs to the aconitase/IPM isomerase family. LeuC type 1 subfamily.</text>
</comment>
<evidence type="ECO:0000256" key="5">
    <source>
        <dbReference type="ARBA" id="ARBA00022430"/>
    </source>
</evidence>
<gene>
    <name evidence="13" type="primary">leuC</name>
    <name evidence="15" type="ORF">J2X19_000271</name>
</gene>
<keyword evidence="9 13" id="KW-0408">Iron</keyword>
<dbReference type="InterPro" id="IPR004430">
    <property type="entry name" value="3-IsopropMal_deHydase_lsu"/>
</dbReference>
<dbReference type="PRINTS" id="PR00415">
    <property type="entry name" value="ACONITASE"/>
</dbReference>
<dbReference type="InterPro" id="IPR036008">
    <property type="entry name" value="Aconitase_4Fe-4S_dom"/>
</dbReference>
<feature type="binding site" evidence="13">
    <location>
        <position position="351"/>
    </location>
    <ligand>
        <name>[4Fe-4S] cluster</name>
        <dbReference type="ChEBI" id="CHEBI:49883"/>
    </ligand>
</feature>
<keyword evidence="10 13" id="KW-0411">Iron-sulfur</keyword>
<evidence type="ECO:0000259" key="14">
    <source>
        <dbReference type="Pfam" id="PF00330"/>
    </source>
</evidence>
<sequence>MARTLYDKIWDEHVVHTEDDGTTILYIDRHLVHEVTSPQAFEGLRQAGRKVWRISSIVATADHNTPTTGWELGYDGITDPISKEQITTLDANIAESGSAAYFPFMSKRQGIVHVIGPENGATLPGMTVVCGDSHTSTHGAFGALAHGIGTSEVEHVMATQTLLAKKAKNMLVKVEGTLPKGCGGKDIVLAIIGKIGTAGGTGYTIEFGGAAIRALSMEGRMTVCNMAIEAGARAGLVAVDEKTVNYVKGRLLAPTGVEFDAAAAYWRTLHSDPGAHFDAVVELDASQIIPQVTWGTSPEMVLGIDGRVPDPEKEKDSNKRGAIERALTYMNLEPGKALNDIFVDKVFIGSCTNSRIEDMREAAALVKKLGQKVAKNIKLAMVVPGSGLVKEQAEREGLDKIFIAAGFEWREPGCSMCLAMNADKLEPGERCASTSNRNFEGRQGAGGRTHLVSPAMAAAAAVHGHFVDVRQFA</sequence>
<dbReference type="GO" id="GO:0003861">
    <property type="term" value="F:3-isopropylmalate dehydratase activity"/>
    <property type="evidence" value="ECO:0007669"/>
    <property type="project" value="UniProtKB-EC"/>
</dbReference>
<dbReference type="NCBIfam" id="NF009116">
    <property type="entry name" value="PRK12466.1"/>
    <property type="match status" value="1"/>
</dbReference>
<name>A0ABU2C2R8_9BURK</name>
<dbReference type="InterPro" id="IPR015931">
    <property type="entry name" value="Acnase/IPM_dHydase_lsu_aba_1/3"/>
</dbReference>
<dbReference type="InterPro" id="IPR001030">
    <property type="entry name" value="Acoase/IPM_deHydtase_lsu_aba"/>
</dbReference>
<comment type="subunit">
    <text evidence="4 13">Heterodimer of LeuC and LeuD.</text>
</comment>
<dbReference type="NCBIfam" id="TIGR00170">
    <property type="entry name" value="leuC"/>
    <property type="match status" value="1"/>
</dbReference>
<evidence type="ECO:0000313" key="15">
    <source>
        <dbReference type="EMBL" id="MDR7375613.1"/>
    </source>
</evidence>
<evidence type="ECO:0000256" key="3">
    <source>
        <dbReference type="ARBA" id="ARBA00004729"/>
    </source>
</evidence>
<feature type="domain" description="Aconitase/3-isopropylmalate dehydratase large subunit alpha/beta/alpha" evidence="14">
    <location>
        <begin position="7"/>
        <end position="464"/>
    </location>
</feature>